<dbReference type="AlphaFoldDB" id="A0A9D9N3R5"/>
<dbReference type="EMBL" id="JADIMG010000035">
    <property type="protein sequence ID" value="MBO8459391.1"/>
    <property type="molecule type" value="Genomic_DNA"/>
</dbReference>
<reference evidence="1" key="1">
    <citation type="submission" date="2020-10" db="EMBL/GenBank/DDBJ databases">
        <authorList>
            <person name="Gilroy R."/>
        </authorList>
    </citation>
    <scope>NUCLEOTIDE SEQUENCE</scope>
    <source>
        <strain evidence="1">G3-3990</strain>
    </source>
</reference>
<dbReference type="InterPro" id="IPR007398">
    <property type="entry name" value="BioG"/>
</dbReference>
<accession>A0A9D9N3R5</accession>
<organism evidence="1 2">
    <name type="scientific">Candidatus Gallipaludibacter merdavium</name>
    <dbReference type="NCBI Taxonomy" id="2840839"/>
    <lineage>
        <taxon>Bacteria</taxon>
        <taxon>Pseudomonadati</taxon>
        <taxon>Bacteroidota</taxon>
        <taxon>Bacteroidia</taxon>
        <taxon>Bacteroidales</taxon>
        <taxon>Candidatus Gallipaludibacter</taxon>
    </lineage>
</organism>
<dbReference type="Proteomes" id="UP000823641">
    <property type="component" value="Unassembled WGS sequence"/>
</dbReference>
<dbReference type="InterPro" id="IPR029058">
    <property type="entry name" value="AB_hydrolase_fold"/>
</dbReference>
<comment type="caution">
    <text evidence="1">The sequence shown here is derived from an EMBL/GenBank/DDBJ whole genome shotgun (WGS) entry which is preliminary data.</text>
</comment>
<reference evidence="1" key="2">
    <citation type="journal article" date="2021" name="PeerJ">
        <title>Extensive microbial diversity within the chicken gut microbiome revealed by metagenomics and culture.</title>
        <authorList>
            <person name="Gilroy R."/>
            <person name="Ravi A."/>
            <person name="Getino M."/>
            <person name="Pursley I."/>
            <person name="Horton D.L."/>
            <person name="Alikhan N.F."/>
            <person name="Baker D."/>
            <person name="Gharbi K."/>
            <person name="Hall N."/>
            <person name="Watson M."/>
            <person name="Adriaenssens E.M."/>
            <person name="Foster-Nyarko E."/>
            <person name="Jarju S."/>
            <person name="Secka A."/>
            <person name="Antonio M."/>
            <person name="Oren A."/>
            <person name="Chaudhuri R.R."/>
            <person name="La Ragione R."/>
            <person name="Hildebrand F."/>
            <person name="Pallen M.J."/>
        </authorList>
    </citation>
    <scope>NUCLEOTIDE SEQUENCE</scope>
    <source>
        <strain evidence="1">G3-3990</strain>
    </source>
</reference>
<dbReference type="Pfam" id="PF04301">
    <property type="entry name" value="BioG"/>
    <property type="match status" value="1"/>
</dbReference>
<name>A0A9D9N3R5_9BACT</name>
<protein>
    <submittedName>
        <fullName evidence="1">DUF452 family protein</fullName>
    </submittedName>
</protein>
<gene>
    <name evidence="1" type="ORF">IAA73_03545</name>
</gene>
<dbReference type="SUPFAM" id="SSF53474">
    <property type="entry name" value="alpha/beta-Hydrolases"/>
    <property type="match status" value="1"/>
</dbReference>
<sequence>MKQVFLKKEGTPVLTLFFAGWGMDEHPFMHLPFSSDVLMCYDYTTPDFDVQLLDGYQEIRLVAWSMGVWQAACVWQNLGLPVTHAIAFNGTPTPVHASMGIAPEIAVPTCERLDQRNLDKFRRRMCGSVAYAAFMQNAPVRSVEDLKTELGAIITRSLQLPVPQCPWNMAWIGKGDLIFLPQAQHLAWQTENVPYVDVDVAHYDAQLLQQLLTVFSWTNN</sequence>
<evidence type="ECO:0000313" key="2">
    <source>
        <dbReference type="Proteomes" id="UP000823641"/>
    </source>
</evidence>
<proteinExistence type="predicted"/>
<evidence type="ECO:0000313" key="1">
    <source>
        <dbReference type="EMBL" id="MBO8459391.1"/>
    </source>
</evidence>